<evidence type="ECO:0000313" key="4">
    <source>
        <dbReference type="Proteomes" id="UP000199647"/>
    </source>
</evidence>
<dbReference type="InterPro" id="IPR029058">
    <property type="entry name" value="AB_hydrolase_fold"/>
</dbReference>
<dbReference type="Proteomes" id="UP000199647">
    <property type="component" value="Unassembled WGS sequence"/>
</dbReference>
<evidence type="ECO:0000256" key="1">
    <source>
        <dbReference type="SAM" id="MobiDB-lite"/>
    </source>
</evidence>
<dbReference type="AlphaFoldDB" id="A0A1H9KLV4"/>
<dbReference type="RefSeq" id="WP_177176858.1">
    <property type="nucleotide sequence ID" value="NZ_FOFG01000010.1"/>
</dbReference>
<dbReference type="Pfam" id="PF12697">
    <property type="entry name" value="Abhydrolase_6"/>
    <property type="match status" value="1"/>
</dbReference>
<dbReference type="PRINTS" id="PR00111">
    <property type="entry name" value="ABHYDROLASE"/>
</dbReference>
<proteinExistence type="predicted"/>
<evidence type="ECO:0000259" key="2">
    <source>
        <dbReference type="Pfam" id="PF12697"/>
    </source>
</evidence>
<protein>
    <submittedName>
        <fullName evidence="3">Pimeloyl-ACP methyl ester carboxylesterase</fullName>
    </submittedName>
</protein>
<accession>A0A1H9KLV4</accession>
<name>A0A1H9KLV4_9HYPH</name>
<dbReference type="GO" id="GO:0017171">
    <property type="term" value="F:serine hydrolase activity"/>
    <property type="evidence" value="ECO:0007669"/>
    <property type="project" value="TreeGrafter"/>
</dbReference>
<feature type="region of interest" description="Disordered" evidence="1">
    <location>
        <begin position="280"/>
        <end position="307"/>
    </location>
</feature>
<sequence length="307" mass="33093">MKSLVRTVLLLSLVGIGMAGLLARAAAEPETPRPRTSGYADVNGVRLYYEIYGKGRPVILLHGGLGDSRAWVHLIPALDKNWQVIALDSRGHGQSSWDGKIGYDLMSSDVVGFMDELKIPKASIVGWSDGGIIGLDLAIRHPDRLEKLFAFGANYNTDGLILHHPDAPIPPAPDLSATIAESGRPAERELSREDLVQAVKHMWRTEPNFSPAELGAVTTPTIIADGEHDQAIKQEHTVEMAHLIPGARLLLIPDAGHAAMLERPEVFNEAVIAFLRGNEPAPAERSEPRAPTEAGANAVPDDAPVTH</sequence>
<organism evidence="3 4">
    <name type="scientific">Faunimonas pinastri</name>
    <dbReference type="NCBI Taxonomy" id="1855383"/>
    <lineage>
        <taxon>Bacteria</taxon>
        <taxon>Pseudomonadati</taxon>
        <taxon>Pseudomonadota</taxon>
        <taxon>Alphaproteobacteria</taxon>
        <taxon>Hyphomicrobiales</taxon>
        <taxon>Afifellaceae</taxon>
        <taxon>Faunimonas</taxon>
    </lineage>
</organism>
<dbReference type="PANTHER" id="PTHR46331">
    <property type="entry name" value="VALACYCLOVIR HYDROLASE"/>
    <property type="match status" value="1"/>
</dbReference>
<dbReference type="SUPFAM" id="SSF53474">
    <property type="entry name" value="alpha/beta-Hydrolases"/>
    <property type="match status" value="1"/>
</dbReference>
<dbReference type="PANTHER" id="PTHR46331:SF2">
    <property type="entry name" value="VALACYCLOVIR HYDROLASE"/>
    <property type="match status" value="1"/>
</dbReference>
<dbReference type="InterPro" id="IPR000073">
    <property type="entry name" value="AB_hydrolase_1"/>
</dbReference>
<dbReference type="STRING" id="1855383.SAMN05216548_11013"/>
<dbReference type="EMBL" id="FOFG01000010">
    <property type="protein sequence ID" value="SER00124.1"/>
    <property type="molecule type" value="Genomic_DNA"/>
</dbReference>
<dbReference type="Gene3D" id="3.40.50.1820">
    <property type="entry name" value="alpha/beta hydrolase"/>
    <property type="match status" value="1"/>
</dbReference>
<keyword evidence="4" id="KW-1185">Reference proteome</keyword>
<gene>
    <name evidence="3" type="ORF">SAMN05216548_11013</name>
</gene>
<reference evidence="3 4" key="1">
    <citation type="submission" date="2016-10" db="EMBL/GenBank/DDBJ databases">
        <authorList>
            <person name="de Groot N.N."/>
        </authorList>
    </citation>
    <scope>NUCLEOTIDE SEQUENCE [LARGE SCALE GENOMIC DNA]</scope>
    <source>
        <strain evidence="3 4">A52C2</strain>
    </source>
</reference>
<feature type="domain" description="AB hydrolase-1" evidence="2">
    <location>
        <begin position="58"/>
        <end position="270"/>
    </location>
</feature>
<evidence type="ECO:0000313" key="3">
    <source>
        <dbReference type="EMBL" id="SER00124.1"/>
    </source>
</evidence>